<gene>
    <name evidence="3" type="ORF">IQ241_16030</name>
</gene>
<dbReference type="Proteomes" id="UP000636505">
    <property type="component" value="Unassembled WGS sequence"/>
</dbReference>
<dbReference type="InterPro" id="IPR001173">
    <property type="entry name" value="Glyco_trans_2-like"/>
</dbReference>
<dbReference type="InterPro" id="IPR017832">
    <property type="entry name" value="Glyco_trans_2_hopen-assoc_HpnB"/>
</dbReference>
<evidence type="ECO:0000313" key="4">
    <source>
        <dbReference type="Proteomes" id="UP000636505"/>
    </source>
</evidence>
<dbReference type="SUPFAM" id="SSF53448">
    <property type="entry name" value="Nucleotide-diphospho-sugar transferases"/>
    <property type="match status" value="1"/>
</dbReference>
<accession>A0A8J7DCD7</accession>
<evidence type="ECO:0000256" key="1">
    <source>
        <dbReference type="SAM" id="Phobius"/>
    </source>
</evidence>
<name>A0A8J7DCD7_9CYAN</name>
<protein>
    <submittedName>
        <fullName evidence="3">Glycosyltransferase</fullName>
    </submittedName>
</protein>
<feature type="transmembrane region" description="Helical" evidence="1">
    <location>
        <begin position="291"/>
        <end position="314"/>
    </location>
</feature>
<dbReference type="PANTHER" id="PTHR43646">
    <property type="entry name" value="GLYCOSYLTRANSFERASE"/>
    <property type="match status" value="1"/>
</dbReference>
<evidence type="ECO:0000259" key="2">
    <source>
        <dbReference type="Pfam" id="PF00535"/>
    </source>
</evidence>
<sequence>MESALLGLVGISAAIWLGLLGFWGQFWRADQRLDTQESPLETWPTVAVVIPARDEAELIGTAARSHLTQTYAGPLSIVLVDDQSTDDTAEIVTQVAEALEETAHLKVLSGKPLPPVWTGKLWAMEQGFRYLQQQPSPPDYLLFTDADIEHDPASVQQLVTKAESEKLDLVSLMVRLRCQSAWEKLLIPAFVFFFQLLYPFPWVNNSNSKMAAAAGGCALIRFSALERIDGLQTIRHALIDDCALGAAVKAGGPIWLGLSTKTHSLRPYSNLQSIWNMVARSAYTQLSYSPWLLMGTVLGMGLVYLVPPLGLVVGLIGGNDAIALTGLAGWLLMAWAYWPTLRLYGGSPPLALALPLIALLYTLMTLDSARRHWAGKGGAWKGRIYSDLQ</sequence>
<dbReference type="Pfam" id="PF00535">
    <property type="entry name" value="Glycos_transf_2"/>
    <property type="match status" value="1"/>
</dbReference>
<keyword evidence="1" id="KW-0472">Membrane</keyword>
<comment type="caution">
    <text evidence="3">The sequence shown here is derived from an EMBL/GenBank/DDBJ whole genome shotgun (WGS) entry which is preliminary data.</text>
</comment>
<feature type="transmembrane region" description="Helical" evidence="1">
    <location>
        <begin position="185"/>
        <end position="203"/>
    </location>
</feature>
<keyword evidence="4" id="KW-1185">Reference proteome</keyword>
<feature type="transmembrane region" description="Helical" evidence="1">
    <location>
        <begin position="350"/>
        <end position="366"/>
    </location>
</feature>
<proteinExistence type="predicted"/>
<dbReference type="EMBL" id="JADEXG010000040">
    <property type="protein sequence ID" value="MBE9078787.1"/>
    <property type="molecule type" value="Genomic_DNA"/>
</dbReference>
<keyword evidence="1" id="KW-1133">Transmembrane helix</keyword>
<dbReference type="AlphaFoldDB" id="A0A8J7DCD7"/>
<dbReference type="PANTHER" id="PTHR43646:SF3">
    <property type="entry name" value="SLR1566 PROTEIN"/>
    <property type="match status" value="1"/>
</dbReference>
<dbReference type="NCBIfam" id="TIGR03469">
    <property type="entry name" value="HpnB"/>
    <property type="match status" value="1"/>
</dbReference>
<dbReference type="Gene3D" id="3.90.550.10">
    <property type="entry name" value="Spore Coat Polysaccharide Biosynthesis Protein SpsA, Chain A"/>
    <property type="match status" value="1"/>
</dbReference>
<evidence type="ECO:0000313" key="3">
    <source>
        <dbReference type="EMBL" id="MBE9078787.1"/>
    </source>
</evidence>
<feature type="transmembrane region" description="Helical" evidence="1">
    <location>
        <begin position="321"/>
        <end position="338"/>
    </location>
</feature>
<feature type="domain" description="Glycosyltransferase 2-like" evidence="2">
    <location>
        <begin position="48"/>
        <end position="228"/>
    </location>
</feature>
<keyword evidence="1" id="KW-0812">Transmembrane</keyword>
<organism evidence="3 4">
    <name type="scientific">Vasconcelosia minhoensis LEGE 07310</name>
    <dbReference type="NCBI Taxonomy" id="915328"/>
    <lineage>
        <taxon>Bacteria</taxon>
        <taxon>Bacillati</taxon>
        <taxon>Cyanobacteriota</taxon>
        <taxon>Cyanophyceae</taxon>
        <taxon>Nodosilineales</taxon>
        <taxon>Cymatolegaceae</taxon>
        <taxon>Vasconcelosia</taxon>
        <taxon>Vasconcelosia minhoensis</taxon>
    </lineage>
</organism>
<reference evidence="3" key="1">
    <citation type="submission" date="2020-10" db="EMBL/GenBank/DDBJ databases">
        <authorList>
            <person name="Castelo-Branco R."/>
            <person name="Eusebio N."/>
            <person name="Adriana R."/>
            <person name="Vieira A."/>
            <person name="Brugerolle De Fraissinette N."/>
            <person name="Rezende De Castro R."/>
            <person name="Schneider M.P."/>
            <person name="Vasconcelos V."/>
            <person name="Leao P.N."/>
        </authorList>
    </citation>
    <scope>NUCLEOTIDE SEQUENCE</scope>
    <source>
        <strain evidence="3">LEGE 07310</strain>
    </source>
</reference>
<dbReference type="InterPro" id="IPR029044">
    <property type="entry name" value="Nucleotide-diphossugar_trans"/>
</dbReference>
<feature type="transmembrane region" description="Helical" evidence="1">
    <location>
        <begin position="6"/>
        <end position="23"/>
    </location>
</feature>
<dbReference type="RefSeq" id="WP_193908987.1">
    <property type="nucleotide sequence ID" value="NZ_JADEXG010000040.1"/>
</dbReference>